<dbReference type="RefSeq" id="WP_015828442.1">
    <property type="nucleotide sequence ID" value="NC_012982.1"/>
</dbReference>
<sequence length="907" mass="100194">MNFFNKSLKKGLFSGASLMTPILLGLCFAAPSYAQEAEEEANETKKLDTIVVQGFRSSLQEARDFKRAAVNSRESILAEDIGKMPDLNLAEAIQRVPGVAISREGGEGRNITLRGFSPSFTRTTLNGMEVPAGSDGLDSGGVTLNSGRAFDFHVFAAELFNRIDVQKTQTASIEEGGIAGTVDLYSAKPFDFEGFNFSVSGQAGYNDLTEEVDPRLALMVSDTFANDTLGALVSVAYSGRTVRQEGFGSVRWTSPFINGDSWADTNPVVNGTPSGACGAEDPLDCLWAPRLPRADFFGNEQERLGLTGSFQYQPNDKLLLTLDVLHSELTNDRRNYNSMEWLLTHGDPGNFTGQTPIEFTVDPTGQYLIAASFDDVTSWYESRKQVSESKFDQIVLSGEYQITDNISVDAMFGSAKNDATREELRFYYRSVPHFYAYDYSNNEVASVDYGDYDMNDPNNFIDVVNANNRSNDVEKENLTSKVDLTYEGDRFSINTGVAYNDRSVSYAEGIGGSAAFDPAQYTTAFPYSNFGSGLDGNLVPFLVADFDAIENDGVIPAGYTESLADSWKVGEETFATYVELNSDFDIGSMLLRANFGIRYVETTVTSEAVVGDLPISVERSYDNYLPSMNLALDVTDELVARLSYGRSMTRPGLSSLNIARPSFGYTTRTVGNLGNPELDPYESNDFDLGLEWYLGGEGLLSAAVFHKNIATNLTSEVVNKLIDEEFWPAIYADPEYDESYQADPATVPYDHSIPVNSNEGFSVKGFEITYQQPFTFLPGPLSNMGIASNYTHVEAQDSTGLSPNSYNFTLYYEDADFGGRFSVNKRDDYLLSEPGGNGHAQERKYGPTHVDFSSFYNYNDNLTFTFEIINMTDEEERIYGTGYGDLDLTREFSHTGRQFMLGARYSM</sequence>
<evidence type="ECO:0000256" key="4">
    <source>
        <dbReference type="ARBA" id="ARBA00022692"/>
    </source>
</evidence>
<dbReference type="Gene3D" id="2.170.130.10">
    <property type="entry name" value="TonB-dependent receptor, plug domain"/>
    <property type="match status" value="1"/>
</dbReference>
<accession>C6XPM7</accession>
<comment type="similarity">
    <text evidence="8 9">Belongs to the TonB-dependent receptor family.</text>
</comment>
<evidence type="ECO:0000256" key="7">
    <source>
        <dbReference type="ARBA" id="ARBA00023237"/>
    </source>
</evidence>
<keyword evidence="13" id="KW-0675">Receptor</keyword>
<dbReference type="OrthoDB" id="5476657at2"/>
<dbReference type="PANTHER" id="PTHR40980">
    <property type="entry name" value="PLUG DOMAIN-CONTAINING PROTEIN"/>
    <property type="match status" value="1"/>
</dbReference>
<dbReference type="AlphaFoldDB" id="C6XPM7"/>
<proteinExistence type="inferred from homology"/>
<dbReference type="HOGENOM" id="CLU_006935_2_0_5"/>
<dbReference type="Pfam" id="PF07715">
    <property type="entry name" value="Plug"/>
    <property type="match status" value="1"/>
</dbReference>
<keyword evidence="7 8" id="KW-0998">Cell outer membrane</keyword>
<dbReference type="Pfam" id="PF00593">
    <property type="entry name" value="TonB_dep_Rec_b-barrel"/>
    <property type="match status" value="1"/>
</dbReference>
<evidence type="ECO:0000256" key="3">
    <source>
        <dbReference type="ARBA" id="ARBA00022452"/>
    </source>
</evidence>
<feature type="domain" description="TonB-dependent receptor-like beta-barrel" evidence="11">
    <location>
        <begin position="433"/>
        <end position="870"/>
    </location>
</feature>
<dbReference type="Gene3D" id="2.40.170.20">
    <property type="entry name" value="TonB-dependent receptor, beta-barrel domain"/>
    <property type="match status" value="1"/>
</dbReference>
<keyword evidence="4 8" id="KW-0812">Transmembrane</keyword>
<keyword evidence="14" id="KW-1185">Reference proteome</keyword>
<evidence type="ECO:0000259" key="11">
    <source>
        <dbReference type="Pfam" id="PF00593"/>
    </source>
</evidence>
<evidence type="ECO:0000256" key="8">
    <source>
        <dbReference type="PROSITE-ProRule" id="PRU01360"/>
    </source>
</evidence>
<dbReference type="eggNOG" id="COG4771">
    <property type="taxonomic scope" value="Bacteria"/>
</dbReference>
<dbReference type="Proteomes" id="UP000002745">
    <property type="component" value="Chromosome"/>
</dbReference>
<protein>
    <submittedName>
        <fullName evidence="13">TonB-dependent receptor</fullName>
    </submittedName>
</protein>
<dbReference type="PROSITE" id="PS52016">
    <property type="entry name" value="TONB_DEPENDENT_REC_3"/>
    <property type="match status" value="1"/>
</dbReference>
<dbReference type="InterPro" id="IPR012910">
    <property type="entry name" value="Plug_dom"/>
</dbReference>
<evidence type="ECO:0000259" key="12">
    <source>
        <dbReference type="Pfam" id="PF07715"/>
    </source>
</evidence>
<evidence type="ECO:0000313" key="14">
    <source>
        <dbReference type="Proteomes" id="UP000002745"/>
    </source>
</evidence>
<comment type="subcellular location">
    <subcellularLocation>
        <location evidence="1 8">Cell outer membrane</location>
        <topology evidence="1 8">Multi-pass membrane protein</topology>
    </subcellularLocation>
</comment>
<reference evidence="14" key="1">
    <citation type="journal article" date="2011" name="J. Bacteriol.">
        <title>Genome sequences of eight morphologically diverse alphaproteobacteria.</title>
        <authorList>
            <consortium name="US DOE Joint Genome Institute"/>
            <person name="Brown P.J."/>
            <person name="Kysela D.T."/>
            <person name="Buechlein A."/>
            <person name="Hemmerich C."/>
            <person name="Brun Y.V."/>
        </authorList>
    </citation>
    <scope>NUCLEOTIDE SEQUENCE [LARGE SCALE GENOMIC DNA]</scope>
    <source>
        <strain evidence="14">ATCC 49814 / DSM 5838 / IFAM 1418</strain>
    </source>
</reference>
<keyword evidence="5 9" id="KW-0798">TonB box</keyword>
<feature type="chain" id="PRO_5002974079" evidence="10">
    <location>
        <begin position="35"/>
        <end position="907"/>
    </location>
</feature>
<dbReference type="eggNOG" id="COG1629">
    <property type="taxonomic scope" value="Bacteria"/>
</dbReference>
<gene>
    <name evidence="13" type="ordered locus">Hbal_2617</name>
</gene>
<keyword evidence="2 8" id="KW-0813">Transport</keyword>
<dbReference type="KEGG" id="hba:Hbal_2617"/>
<feature type="domain" description="TonB-dependent receptor plug" evidence="12">
    <location>
        <begin position="68"/>
        <end position="181"/>
    </location>
</feature>
<evidence type="ECO:0000256" key="9">
    <source>
        <dbReference type="RuleBase" id="RU003357"/>
    </source>
</evidence>
<name>C6XPM7_HIRBI</name>
<dbReference type="STRING" id="582402.Hbal_2617"/>
<dbReference type="InterPro" id="IPR037066">
    <property type="entry name" value="Plug_dom_sf"/>
</dbReference>
<evidence type="ECO:0000256" key="2">
    <source>
        <dbReference type="ARBA" id="ARBA00022448"/>
    </source>
</evidence>
<dbReference type="InterPro" id="IPR010104">
    <property type="entry name" value="TonB_rcpt_bac"/>
</dbReference>
<evidence type="ECO:0000256" key="1">
    <source>
        <dbReference type="ARBA" id="ARBA00004571"/>
    </source>
</evidence>
<evidence type="ECO:0000256" key="6">
    <source>
        <dbReference type="ARBA" id="ARBA00023136"/>
    </source>
</evidence>
<keyword evidence="6 8" id="KW-0472">Membrane</keyword>
<keyword evidence="10" id="KW-0732">Signal</keyword>
<evidence type="ECO:0000256" key="10">
    <source>
        <dbReference type="SAM" id="SignalP"/>
    </source>
</evidence>
<dbReference type="PANTHER" id="PTHR40980:SF3">
    <property type="entry name" value="TONB-DEPENDENT RECEPTOR-LIKE BETA-BARREL DOMAIN-CONTAINING PROTEIN"/>
    <property type="match status" value="1"/>
</dbReference>
<dbReference type="InterPro" id="IPR000531">
    <property type="entry name" value="Beta-barrel_TonB"/>
</dbReference>
<dbReference type="CDD" id="cd01347">
    <property type="entry name" value="ligand_gated_channel"/>
    <property type="match status" value="1"/>
</dbReference>
<dbReference type="InterPro" id="IPR039426">
    <property type="entry name" value="TonB-dep_rcpt-like"/>
</dbReference>
<feature type="signal peptide" evidence="10">
    <location>
        <begin position="1"/>
        <end position="34"/>
    </location>
</feature>
<dbReference type="InterPro" id="IPR036942">
    <property type="entry name" value="Beta-barrel_TonB_sf"/>
</dbReference>
<evidence type="ECO:0000313" key="13">
    <source>
        <dbReference type="EMBL" id="ACT60292.1"/>
    </source>
</evidence>
<dbReference type="SUPFAM" id="SSF56935">
    <property type="entry name" value="Porins"/>
    <property type="match status" value="1"/>
</dbReference>
<dbReference type="EMBL" id="CP001678">
    <property type="protein sequence ID" value="ACT60292.1"/>
    <property type="molecule type" value="Genomic_DNA"/>
</dbReference>
<dbReference type="NCBIfam" id="TIGR01782">
    <property type="entry name" value="TonB-Xanth-Caul"/>
    <property type="match status" value="1"/>
</dbReference>
<evidence type="ECO:0000256" key="5">
    <source>
        <dbReference type="ARBA" id="ARBA00023077"/>
    </source>
</evidence>
<keyword evidence="3 8" id="KW-1134">Transmembrane beta strand</keyword>
<dbReference type="GO" id="GO:0009279">
    <property type="term" value="C:cell outer membrane"/>
    <property type="evidence" value="ECO:0007669"/>
    <property type="project" value="UniProtKB-SubCell"/>
</dbReference>
<organism evidence="13 14">
    <name type="scientific">Hirschia baltica (strain ATCC 49814 / DSM 5838 / IFAM 1418)</name>
    <dbReference type="NCBI Taxonomy" id="582402"/>
    <lineage>
        <taxon>Bacteria</taxon>
        <taxon>Pseudomonadati</taxon>
        <taxon>Pseudomonadota</taxon>
        <taxon>Alphaproteobacteria</taxon>
        <taxon>Hyphomonadales</taxon>
        <taxon>Hyphomonadaceae</taxon>
        <taxon>Hirschia</taxon>
    </lineage>
</organism>